<dbReference type="InterPro" id="IPR020845">
    <property type="entry name" value="AMP-binding_CS"/>
</dbReference>
<dbReference type="InterPro" id="IPR025110">
    <property type="entry name" value="AMP-bd_C"/>
</dbReference>
<organism evidence="4">
    <name type="scientific">Streptomyces sp. NBC_00060</name>
    <dbReference type="NCBI Taxonomy" id="2975636"/>
    <lineage>
        <taxon>Bacteria</taxon>
        <taxon>Bacillati</taxon>
        <taxon>Actinomycetota</taxon>
        <taxon>Actinomycetes</taxon>
        <taxon>Kitasatosporales</taxon>
        <taxon>Streptomycetaceae</taxon>
        <taxon>Streptomyces</taxon>
    </lineage>
</organism>
<evidence type="ECO:0000259" key="3">
    <source>
        <dbReference type="Pfam" id="PF13193"/>
    </source>
</evidence>
<dbReference type="NCBIfam" id="TIGR01733">
    <property type="entry name" value="AA-adenyl-dom"/>
    <property type="match status" value="1"/>
</dbReference>
<feature type="region of interest" description="Disordered" evidence="1">
    <location>
        <begin position="525"/>
        <end position="544"/>
    </location>
</feature>
<evidence type="ECO:0000259" key="2">
    <source>
        <dbReference type="Pfam" id="PF00501"/>
    </source>
</evidence>
<dbReference type="PANTHER" id="PTHR45527:SF1">
    <property type="entry name" value="FATTY ACID SYNTHASE"/>
    <property type="match status" value="1"/>
</dbReference>
<dbReference type="InterPro" id="IPR000873">
    <property type="entry name" value="AMP-dep_synth/lig_dom"/>
</dbReference>
<dbReference type="PROSITE" id="PS00455">
    <property type="entry name" value="AMP_BINDING"/>
    <property type="match status" value="1"/>
</dbReference>
<dbReference type="GO" id="GO:0043041">
    <property type="term" value="P:amino acid activation for nonribosomal peptide biosynthetic process"/>
    <property type="evidence" value="ECO:0007669"/>
    <property type="project" value="TreeGrafter"/>
</dbReference>
<accession>A0AAU2GVF3</accession>
<dbReference type="GO" id="GO:0005737">
    <property type="term" value="C:cytoplasm"/>
    <property type="evidence" value="ECO:0007669"/>
    <property type="project" value="TreeGrafter"/>
</dbReference>
<evidence type="ECO:0000256" key="1">
    <source>
        <dbReference type="SAM" id="MobiDB-lite"/>
    </source>
</evidence>
<dbReference type="Gene3D" id="3.40.50.980">
    <property type="match status" value="2"/>
</dbReference>
<dbReference type="CDD" id="cd12117">
    <property type="entry name" value="A_NRPS_Srf_like"/>
    <property type="match status" value="1"/>
</dbReference>
<dbReference type="PANTHER" id="PTHR45527">
    <property type="entry name" value="NONRIBOSOMAL PEPTIDE SYNTHETASE"/>
    <property type="match status" value="1"/>
</dbReference>
<proteinExistence type="predicted"/>
<dbReference type="SUPFAM" id="SSF56801">
    <property type="entry name" value="Acetyl-CoA synthetase-like"/>
    <property type="match status" value="1"/>
</dbReference>
<dbReference type="GO" id="GO:0031177">
    <property type="term" value="F:phosphopantetheine binding"/>
    <property type="evidence" value="ECO:0007669"/>
    <property type="project" value="TreeGrafter"/>
</dbReference>
<sequence length="544" mass="58538">MSALERTTGTRLTGTQEAFALHRRINRTASDYPRDSSVPALFAASVARDPDAPAVVQGGRAYTYGELDRLSNGLARRLLAEGCTPGSTVGVCLARSPELIVALLAVLKCGGTYLPFDVGWPDERLHGLFADADCRWVLTDRHEQLSRRLTKCQVLAVEGELAQAEAAPAVEVTGDSLAYINFTSGSTGRPKGVAVRHRSIARLVLGARFARLDADSRLLQLAPVTFDAATFEIWGALLNGGTCVLYPDGLVRLSRLGRVIDEHRVTVVFLTTALFNAVVDEAPEAVDGTETVLMGGELHSIPHVAAALERYGPGRLVHVYGPTEATTFATYHPVDRLLPDSGLLPIGKPIQNTRLYVIDGDTLCEPGRTGEICLAGDGLSPGYVGMPDLTAERFVDRRVDGVAERLYRTGDHGTLLPDGSLVFQGREDDQVKLNGFRIELGEVAHHLDHHPAVRRSHVTVSTARAERALVAFVVTDDQSVTPTSLRHHLRTRLPAYLVPARIHLCEALPLTATGKVDGRALLAAHDSHTPPPAAPAAQPVASRD</sequence>
<dbReference type="EMBL" id="CP108253">
    <property type="protein sequence ID" value="WTU39652.1"/>
    <property type="molecule type" value="Genomic_DNA"/>
</dbReference>
<dbReference type="GO" id="GO:0044550">
    <property type="term" value="P:secondary metabolite biosynthetic process"/>
    <property type="evidence" value="ECO:0007669"/>
    <property type="project" value="TreeGrafter"/>
</dbReference>
<evidence type="ECO:0000313" key="4">
    <source>
        <dbReference type="EMBL" id="WTU39652.1"/>
    </source>
</evidence>
<feature type="compositionally biased region" description="Low complexity" evidence="1">
    <location>
        <begin position="535"/>
        <end position="544"/>
    </location>
</feature>
<dbReference type="InterPro" id="IPR045851">
    <property type="entry name" value="AMP-bd_C_sf"/>
</dbReference>
<reference evidence="4" key="1">
    <citation type="submission" date="2022-10" db="EMBL/GenBank/DDBJ databases">
        <title>The complete genomes of actinobacterial strains from the NBC collection.</title>
        <authorList>
            <person name="Joergensen T.S."/>
            <person name="Alvarez Arevalo M."/>
            <person name="Sterndorff E.B."/>
            <person name="Faurdal D."/>
            <person name="Vuksanovic O."/>
            <person name="Mourched A.-S."/>
            <person name="Charusanti P."/>
            <person name="Shaw S."/>
            <person name="Blin K."/>
            <person name="Weber T."/>
        </authorList>
    </citation>
    <scope>NUCLEOTIDE SEQUENCE</scope>
    <source>
        <strain evidence="4">NBC_00060</strain>
    </source>
</reference>
<gene>
    <name evidence="4" type="ORF">OHV25_08730</name>
</gene>
<dbReference type="Gene3D" id="2.30.38.10">
    <property type="entry name" value="Luciferase, Domain 3"/>
    <property type="match status" value="1"/>
</dbReference>
<protein>
    <submittedName>
        <fullName evidence="4">Amino acid adenylation domain-containing protein</fullName>
    </submittedName>
</protein>
<feature type="domain" description="AMP-dependent synthetase/ligase" evidence="2">
    <location>
        <begin position="42"/>
        <end position="383"/>
    </location>
</feature>
<dbReference type="InterPro" id="IPR010071">
    <property type="entry name" value="AA_adenyl_dom"/>
</dbReference>
<dbReference type="Pfam" id="PF13193">
    <property type="entry name" value="AMP-binding_C"/>
    <property type="match status" value="1"/>
</dbReference>
<dbReference type="AlphaFoldDB" id="A0AAU2GVF3"/>
<dbReference type="Gene3D" id="3.30.300.30">
    <property type="match status" value="1"/>
</dbReference>
<dbReference type="FunFam" id="3.40.50.980:FF:000001">
    <property type="entry name" value="Non-ribosomal peptide synthetase"/>
    <property type="match status" value="1"/>
</dbReference>
<name>A0AAU2GVF3_9ACTN</name>
<feature type="domain" description="AMP-binding enzyme C-terminal" evidence="3">
    <location>
        <begin position="447"/>
        <end position="515"/>
    </location>
</feature>
<dbReference type="Pfam" id="PF00501">
    <property type="entry name" value="AMP-binding"/>
    <property type="match status" value="1"/>
</dbReference>